<keyword evidence="3 6" id="KW-0812">Transmembrane</keyword>
<dbReference type="Pfam" id="PF03706">
    <property type="entry name" value="LPG_synthase_TM"/>
    <property type="match status" value="1"/>
</dbReference>
<evidence type="ECO:0000256" key="5">
    <source>
        <dbReference type="ARBA" id="ARBA00023136"/>
    </source>
</evidence>
<feature type="transmembrane region" description="Helical" evidence="6">
    <location>
        <begin position="7"/>
        <end position="30"/>
    </location>
</feature>
<dbReference type="Proteomes" id="UP000474054">
    <property type="component" value="Unassembled WGS sequence"/>
</dbReference>
<name>A0A650CSG3_ACIAM</name>
<evidence type="ECO:0000256" key="3">
    <source>
        <dbReference type="ARBA" id="ARBA00022692"/>
    </source>
</evidence>
<evidence type="ECO:0000313" key="7">
    <source>
        <dbReference type="EMBL" id="MQL55214.1"/>
    </source>
</evidence>
<dbReference type="KEGG" id="aamb:D1866_01005"/>
<evidence type="ECO:0000313" key="8">
    <source>
        <dbReference type="EMBL" id="QGR20759.1"/>
    </source>
</evidence>
<feature type="transmembrane region" description="Helical" evidence="6">
    <location>
        <begin position="36"/>
        <end position="55"/>
    </location>
</feature>
<dbReference type="Proteomes" id="UP000426328">
    <property type="component" value="Chromosome"/>
</dbReference>
<proteinExistence type="predicted"/>
<evidence type="ECO:0000313" key="10">
    <source>
        <dbReference type="Proteomes" id="UP000474054"/>
    </source>
</evidence>
<evidence type="ECO:0000256" key="4">
    <source>
        <dbReference type="ARBA" id="ARBA00022989"/>
    </source>
</evidence>
<dbReference type="EMBL" id="CP045482">
    <property type="protein sequence ID" value="QGR20759.1"/>
    <property type="molecule type" value="Genomic_DNA"/>
</dbReference>
<reference evidence="7 10" key="1">
    <citation type="submission" date="2019-10" db="EMBL/GenBank/DDBJ databases">
        <title>Comparative genomics of sulfur disproportionating microorganisms.</title>
        <authorList>
            <person name="Ward L.M."/>
            <person name="Bertran E."/>
            <person name="Johnston D."/>
        </authorList>
    </citation>
    <scope>NUCLEOTIDE SEQUENCE [LARGE SCALE GENOMIC DNA]</scope>
    <source>
        <strain evidence="7 10">DSM 3772</strain>
    </source>
</reference>
<accession>A0A650CSG3</accession>
<dbReference type="AlphaFoldDB" id="A0A650CSG3"/>
<evidence type="ECO:0000313" key="9">
    <source>
        <dbReference type="Proteomes" id="UP000426328"/>
    </source>
</evidence>
<sequence>MRMNWKNIITIMLPFLALFIYSLIFHVNIILALEKINYIVVLSFLSAYIAQMLIISIRDKYIVKVSYKNAFKARLLGNASSLLIPGWAGQELARAAIYNLEKKNFIESLSLSIAEAPFDVISGAILFIIVLPLKFYYIEFIYIIVALGNIIGWSIGMTYVYSTAGKYVETEKKLMKLIKIDKYYFLLLQSKDSIKNSIGNKRFIIYMALSFLGYLVLSAGLYPLIPNYFYDIIIIMAYFAATLFPIPAASGVSELALAIVLPSSYVFDIIILEYVSYALGFIFLREVSFSELKKDIDKIKKDGELYKRADS</sequence>
<keyword evidence="4 6" id="KW-1133">Transmembrane helix</keyword>
<protein>
    <submittedName>
        <fullName evidence="8">UPF0104 family protein</fullName>
    </submittedName>
</protein>
<dbReference type="InterPro" id="IPR022791">
    <property type="entry name" value="L-PG_synthase/AglD"/>
</dbReference>
<keyword evidence="9" id="KW-1185">Reference proteome</keyword>
<feature type="transmembrane region" description="Helical" evidence="6">
    <location>
        <begin position="255"/>
        <end position="284"/>
    </location>
</feature>
<gene>
    <name evidence="8" type="ORF">D1866_01005</name>
    <name evidence="7" type="ORF">GFB69_05470</name>
</gene>
<evidence type="ECO:0000256" key="6">
    <source>
        <dbReference type="SAM" id="Phobius"/>
    </source>
</evidence>
<dbReference type="EMBL" id="WHYS01000001">
    <property type="protein sequence ID" value="MQL55214.1"/>
    <property type="molecule type" value="Genomic_DNA"/>
</dbReference>
<evidence type="ECO:0000256" key="1">
    <source>
        <dbReference type="ARBA" id="ARBA00004651"/>
    </source>
</evidence>
<comment type="subcellular location">
    <subcellularLocation>
        <location evidence="1">Cell membrane</location>
        <topology evidence="1">Multi-pass membrane protein</topology>
    </subcellularLocation>
</comment>
<reference evidence="8 9" key="2">
    <citation type="submission" date="2019-10" db="EMBL/GenBank/DDBJ databases">
        <title>Genome Sequences from Six Type Strain Members of the Archaeal Family Sulfolobaceae: Acidianus ambivalens, Acidianus infernus, Metallosphaera prunae, Stygiolobus azoricus, Sulfolobus metallicus, and Sulfurisphaera ohwakuensis.</title>
        <authorList>
            <person name="Counts J.A."/>
            <person name="Kelly R.M."/>
        </authorList>
    </citation>
    <scope>NUCLEOTIDE SEQUENCE [LARGE SCALE GENOMIC DNA]</scope>
    <source>
        <strain evidence="8 9">LEI 10</strain>
    </source>
</reference>
<feature type="transmembrane region" description="Helical" evidence="6">
    <location>
        <begin position="229"/>
        <end position="249"/>
    </location>
</feature>
<feature type="transmembrane region" description="Helical" evidence="6">
    <location>
        <begin position="109"/>
        <end position="133"/>
    </location>
</feature>
<keyword evidence="5 6" id="KW-0472">Membrane</keyword>
<evidence type="ECO:0000256" key="2">
    <source>
        <dbReference type="ARBA" id="ARBA00022475"/>
    </source>
</evidence>
<feature type="transmembrane region" description="Helical" evidence="6">
    <location>
        <begin position="140"/>
        <end position="161"/>
    </location>
</feature>
<organism evidence="8 9">
    <name type="scientific">Acidianus ambivalens</name>
    <name type="common">Desulfurolobus ambivalens</name>
    <dbReference type="NCBI Taxonomy" id="2283"/>
    <lineage>
        <taxon>Archaea</taxon>
        <taxon>Thermoproteota</taxon>
        <taxon>Thermoprotei</taxon>
        <taxon>Sulfolobales</taxon>
        <taxon>Sulfolobaceae</taxon>
        <taxon>Acidianus</taxon>
    </lineage>
</organism>
<feature type="transmembrane region" description="Helical" evidence="6">
    <location>
        <begin position="203"/>
        <end position="222"/>
    </location>
</feature>
<keyword evidence="2" id="KW-1003">Cell membrane</keyword>
<dbReference type="GO" id="GO:0005886">
    <property type="term" value="C:plasma membrane"/>
    <property type="evidence" value="ECO:0007669"/>
    <property type="project" value="UniProtKB-SubCell"/>
</dbReference>